<dbReference type="SUPFAM" id="SSF63829">
    <property type="entry name" value="Calcium-dependent phosphotriesterase"/>
    <property type="match status" value="1"/>
</dbReference>
<dbReference type="PRINTS" id="PR01790">
    <property type="entry name" value="SMP30FAMILY"/>
</dbReference>
<proteinExistence type="inferred from homology"/>
<gene>
    <name evidence="5" type="ORF">C1I89_22945</name>
</gene>
<feature type="binding site" evidence="3">
    <location>
        <position position="148"/>
    </location>
    <ligand>
        <name>a divalent metal cation</name>
        <dbReference type="ChEBI" id="CHEBI:60240"/>
    </ligand>
</feature>
<dbReference type="InterPro" id="IPR013658">
    <property type="entry name" value="SGL"/>
</dbReference>
<feature type="binding site" evidence="3">
    <location>
        <position position="101"/>
    </location>
    <ligand>
        <name>substrate</name>
    </ligand>
</feature>
<reference evidence="5 6" key="1">
    <citation type="submission" date="2018-01" db="EMBL/GenBank/DDBJ databases">
        <title>The draft genome of an aniline degradation strain ANB-1.</title>
        <authorList>
            <person name="Zhang L."/>
            <person name="Jiang J."/>
        </authorList>
    </citation>
    <scope>NUCLEOTIDE SEQUENCE [LARGE SCALE GENOMIC DNA]</scope>
    <source>
        <strain evidence="5 6">ANB-1</strain>
    </source>
</reference>
<keyword evidence="3" id="KW-0479">Metal-binding</keyword>
<organism evidence="5 6">
    <name type="scientific">Achromobacter pulmonis</name>
    <dbReference type="NCBI Taxonomy" id="1389932"/>
    <lineage>
        <taxon>Bacteria</taxon>
        <taxon>Pseudomonadati</taxon>
        <taxon>Pseudomonadota</taxon>
        <taxon>Betaproteobacteria</taxon>
        <taxon>Burkholderiales</taxon>
        <taxon>Alcaligenaceae</taxon>
        <taxon>Achromobacter</taxon>
    </lineage>
</organism>
<name>A0A2N8KDZ7_9BURK</name>
<dbReference type="RefSeq" id="WP_102774768.1">
    <property type="nucleotide sequence ID" value="NZ_POQS01000006.1"/>
</dbReference>
<dbReference type="Pfam" id="PF08450">
    <property type="entry name" value="SGL"/>
    <property type="match status" value="1"/>
</dbReference>
<dbReference type="InterPro" id="IPR011042">
    <property type="entry name" value="6-blade_b-propeller_TolB-like"/>
</dbReference>
<dbReference type="Gene3D" id="2.120.10.30">
    <property type="entry name" value="TolB, C-terminal domain"/>
    <property type="match status" value="1"/>
</dbReference>
<evidence type="ECO:0000256" key="1">
    <source>
        <dbReference type="ARBA" id="ARBA00008853"/>
    </source>
</evidence>
<dbReference type="GO" id="GO:0005509">
    <property type="term" value="F:calcium ion binding"/>
    <property type="evidence" value="ECO:0007669"/>
    <property type="project" value="TreeGrafter"/>
</dbReference>
<feature type="binding site" evidence="3">
    <location>
        <position position="103"/>
    </location>
    <ligand>
        <name>substrate</name>
    </ligand>
</feature>
<evidence type="ECO:0000256" key="2">
    <source>
        <dbReference type="PIRSR" id="PIRSR605511-1"/>
    </source>
</evidence>
<evidence type="ECO:0000256" key="3">
    <source>
        <dbReference type="PIRSR" id="PIRSR605511-2"/>
    </source>
</evidence>
<evidence type="ECO:0000313" key="6">
    <source>
        <dbReference type="Proteomes" id="UP000235994"/>
    </source>
</evidence>
<sequence length="290" mass="30304">MTVLDDYRLELGEGPGYDPASGLAWWFDIVGRRLYTRAEAGRGCGGATQVAGLPLAASAMAITEDGARQLLLAENGLYLRDPVSGALDLHRPLEADNPATRSNDARVHPCGAFWISTMGWQAEPGAGSIYHYYRGRLQRLRDGVTIPNAICFAPDGRIAYFADTARGVVFRVATDPATGLPQGAAEPFLSGLDGGPDGAVTDAAGAIWIALWGAGRVAGFAPDGRPVGSIELGAAQVSCPAFIGADARRMLVTSARAGLDDAQLRASPEAGATFCVDLGFAGRFDPRVAL</sequence>
<evidence type="ECO:0000259" key="4">
    <source>
        <dbReference type="Pfam" id="PF08450"/>
    </source>
</evidence>
<dbReference type="GO" id="GO:0004341">
    <property type="term" value="F:gluconolactonase activity"/>
    <property type="evidence" value="ECO:0007669"/>
    <property type="project" value="TreeGrafter"/>
</dbReference>
<feature type="binding site" evidence="3">
    <location>
        <position position="197"/>
    </location>
    <ligand>
        <name>a divalent metal cation</name>
        <dbReference type="ChEBI" id="CHEBI:60240"/>
    </ligand>
</feature>
<protein>
    <submittedName>
        <fullName evidence="5">Gluconolaconase</fullName>
    </submittedName>
</protein>
<dbReference type="PANTHER" id="PTHR10907">
    <property type="entry name" value="REGUCALCIN"/>
    <property type="match status" value="1"/>
</dbReference>
<comment type="caution">
    <text evidence="5">The sequence shown here is derived from an EMBL/GenBank/DDBJ whole genome shotgun (WGS) entry which is preliminary data.</text>
</comment>
<keyword evidence="3" id="KW-0862">Zinc</keyword>
<dbReference type="GO" id="GO:0019853">
    <property type="term" value="P:L-ascorbic acid biosynthetic process"/>
    <property type="evidence" value="ECO:0007669"/>
    <property type="project" value="TreeGrafter"/>
</dbReference>
<evidence type="ECO:0000313" key="5">
    <source>
        <dbReference type="EMBL" id="PND31680.1"/>
    </source>
</evidence>
<feature type="domain" description="SMP-30/Gluconolactonase/LRE-like region" evidence="4">
    <location>
        <begin position="11"/>
        <end position="256"/>
    </location>
</feature>
<accession>A0A2N8KDZ7</accession>
<dbReference type="AlphaFoldDB" id="A0A2N8KDZ7"/>
<dbReference type="PANTHER" id="PTHR10907:SF47">
    <property type="entry name" value="REGUCALCIN"/>
    <property type="match status" value="1"/>
</dbReference>
<keyword evidence="6" id="KW-1185">Reference proteome</keyword>
<dbReference type="EMBL" id="POQS01000006">
    <property type="protein sequence ID" value="PND31680.1"/>
    <property type="molecule type" value="Genomic_DNA"/>
</dbReference>
<dbReference type="InterPro" id="IPR005511">
    <property type="entry name" value="SMP-30"/>
</dbReference>
<dbReference type="Proteomes" id="UP000235994">
    <property type="component" value="Unassembled WGS sequence"/>
</dbReference>
<comment type="similarity">
    <text evidence="1">Belongs to the SMP-30/CGR1 family.</text>
</comment>
<feature type="binding site" evidence="3">
    <location>
        <position position="13"/>
    </location>
    <ligand>
        <name>a divalent metal cation</name>
        <dbReference type="ChEBI" id="CHEBI:60240"/>
    </ligand>
</feature>
<feature type="active site" description="Proton donor/acceptor" evidence="2">
    <location>
        <position position="197"/>
    </location>
</feature>
<comment type="cofactor">
    <cofactor evidence="3">
        <name>Zn(2+)</name>
        <dbReference type="ChEBI" id="CHEBI:29105"/>
    </cofactor>
    <text evidence="3">Binds 1 divalent metal cation per subunit.</text>
</comment>